<dbReference type="Gene3D" id="3.40.50.720">
    <property type="entry name" value="NAD(P)-binding Rossmann-like Domain"/>
    <property type="match status" value="1"/>
</dbReference>
<sequence length="333" mass="37263">MDLLILGGTQFVGRHLTETALNRGHRVHLFHRGRTGSDLFPHATRIYGDRDGGLDALRGHRWDAVIDTCGYVPRLVGDAARVAADSSDHYTFISTLSVYASLAEYGQDESAPLGQLAEETEEVNGETYGPLKVACEGEVEHAMPGRNLIVRPGLIVGPHDPTDRFSYWPHRFNRGGKVLAPGRPDRPVQWIDVRDLAEWIVDMTEQKQTGIFHAVVPEGTYTMGDFLHACAQAGRSDTTPVWVSDSFLMEQNVHPWMELPLWIPEDETHQSHRGLLAVSGKKAAVAGLTCRPVEETVHDTLAWLRERPNSQEWKAGLNPEKEKRLLQLWQESL</sequence>
<proteinExistence type="predicted"/>
<reference evidence="2 3" key="1">
    <citation type="submission" date="2023-07" db="EMBL/GenBank/DDBJ databases">
        <title>Genomic Encyclopedia of Type Strains, Phase IV (KMG-IV): sequencing the most valuable type-strain genomes for metagenomic binning, comparative biology and taxonomic classification.</title>
        <authorList>
            <person name="Goeker M."/>
        </authorList>
    </citation>
    <scope>NUCLEOTIDE SEQUENCE [LARGE SCALE GENOMIC DNA]</scope>
    <source>
        <strain evidence="2 3">DSM 45903</strain>
    </source>
</reference>
<evidence type="ECO:0000259" key="1">
    <source>
        <dbReference type="Pfam" id="PF01370"/>
    </source>
</evidence>
<dbReference type="EC" id="1.3.1.45" evidence="2"/>
<comment type="caution">
    <text evidence="2">The sequence shown here is derived from an EMBL/GenBank/DDBJ whole genome shotgun (WGS) entry which is preliminary data.</text>
</comment>
<dbReference type="GO" id="GO:0047526">
    <property type="term" value="F:2'-hydroxyisoflavone reductase activity"/>
    <property type="evidence" value="ECO:0007669"/>
    <property type="project" value="UniProtKB-EC"/>
</dbReference>
<keyword evidence="2" id="KW-0560">Oxidoreductase</keyword>
<dbReference type="InterPro" id="IPR036291">
    <property type="entry name" value="NAD(P)-bd_dom_sf"/>
</dbReference>
<dbReference type="SUPFAM" id="SSF51735">
    <property type="entry name" value="NAD(P)-binding Rossmann-fold domains"/>
    <property type="match status" value="1"/>
</dbReference>
<keyword evidence="3" id="KW-1185">Reference proteome</keyword>
<name>A0ABU1IKW7_9BACL</name>
<protein>
    <submittedName>
        <fullName evidence="2">2'-hydroxyisoflavone reductase</fullName>
        <ecNumber evidence="2">1.3.1.45</ecNumber>
    </submittedName>
</protein>
<organism evidence="2 3">
    <name type="scientific">Desmospora profundinema</name>
    <dbReference type="NCBI Taxonomy" id="1571184"/>
    <lineage>
        <taxon>Bacteria</taxon>
        <taxon>Bacillati</taxon>
        <taxon>Bacillota</taxon>
        <taxon>Bacilli</taxon>
        <taxon>Bacillales</taxon>
        <taxon>Thermoactinomycetaceae</taxon>
        <taxon>Desmospora</taxon>
    </lineage>
</organism>
<dbReference type="InterPro" id="IPR001509">
    <property type="entry name" value="Epimerase_deHydtase"/>
</dbReference>
<gene>
    <name evidence="2" type="ORF">JOE21_001193</name>
</gene>
<evidence type="ECO:0000313" key="2">
    <source>
        <dbReference type="EMBL" id="MDR6225202.1"/>
    </source>
</evidence>
<dbReference type="RefSeq" id="WP_309863508.1">
    <property type="nucleotide sequence ID" value="NZ_JAVDQG010000002.1"/>
</dbReference>
<feature type="domain" description="NAD-dependent epimerase/dehydratase" evidence="1">
    <location>
        <begin position="4"/>
        <end position="66"/>
    </location>
</feature>
<evidence type="ECO:0000313" key="3">
    <source>
        <dbReference type="Proteomes" id="UP001185012"/>
    </source>
</evidence>
<dbReference type="Pfam" id="PF01370">
    <property type="entry name" value="Epimerase"/>
    <property type="match status" value="2"/>
</dbReference>
<dbReference type="Proteomes" id="UP001185012">
    <property type="component" value="Unassembled WGS sequence"/>
</dbReference>
<accession>A0ABU1IKW7</accession>
<dbReference type="EMBL" id="JAVDQG010000002">
    <property type="protein sequence ID" value="MDR6225202.1"/>
    <property type="molecule type" value="Genomic_DNA"/>
</dbReference>
<feature type="domain" description="NAD-dependent epimerase/dehydratase" evidence="1">
    <location>
        <begin position="89"/>
        <end position="209"/>
    </location>
</feature>